<dbReference type="SUPFAM" id="SSF63737">
    <property type="entry name" value="Leukotriene A4 hydrolase N-terminal domain"/>
    <property type="match status" value="1"/>
</dbReference>
<feature type="signal peptide" evidence="2">
    <location>
        <begin position="1"/>
        <end position="29"/>
    </location>
</feature>
<dbReference type="Gene3D" id="2.60.40.1730">
    <property type="entry name" value="tricorn interacting facor f3 domain"/>
    <property type="match status" value="1"/>
</dbReference>
<name>A0A4R0IYX8_9ACTN</name>
<dbReference type="Pfam" id="PF17900">
    <property type="entry name" value="Peptidase_M1_N"/>
    <property type="match status" value="1"/>
</dbReference>
<evidence type="ECO:0000259" key="4">
    <source>
        <dbReference type="Pfam" id="PF17900"/>
    </source>
</evidence>
<dbReference type="Gene3D" id="1.10.390.10">
    <property type="entry name" value="Neutral Protease Domain 2"/>
    <property type="match status" value="1"/>
</dbReference>
<dbReference type="AlphaFoldDB" id="A0A4R0IYX8"/>
<dbReference type="InterPro" id="IPR042097">
    <property type="entry name" value="Aminopeptidase_N-like_N_sf"/>
</dbReference>
<evidence type="ECO:0000256" key="1">
    <source>
        <dbReference type="SAM" id="MobiDB-lite"/>
    </source>
</evidence>
<dbReference type="PANTHER" id="PTHR11533:SF297">
    <property type="entry name" value="AMINOPEPTIDASE N"/>
    <property type="match status" value="1"/>
</dbReference>
<dbReference type="RefSeq" id="WP_131496915.1">
    <property type="nucleotide sequence ID" value="NZ_SJKC01000002.1"/>
</dbReference>
<dbReference type="Pfam" id="PF20773">
    <property type="entry name" value="InhA-like_MAM"/>
    <property type="match status" value="1"/>
</dbReference>
<dbReference type="Proteomes" id="UP000294225">
    <property type="component" value="Unassembled WGS sequence"/>
</dbReference>
<comment type="caution">
    <text evidence="5">The sequence shown here is derived from an EMBL/GenBank/DDBJ whole genome shotgun (WGS) entry which is preliminary data.</text>
</comment>
<dbReference type="InterPro" id="IPR045357">
    <property type="entry name" value="Aminopeptidase_N-like_N"/>
</dbReference>
<dbReference type="InterPro" id="IPR014782">
    <property type="entry name" value="Peptidase_M1_dom"/>
</dbReference>
<evidence type="ECO:0000259" key="3">
    <source>
        <dbReference type="Pfam" id="PF01433"/>
    </source>
</evidence>
<dbReference type="InterPro" id="IPR027268">
    <property type="entry name" value="Peptidase_M4/M1_CTD_sf"/>
</dbReference>
<evidence type="ECO:0000313" key="6">
    <source>
        <dbReference type="Proteomes" id="UP000294225"/>
    </source>
</evidence>
<organism evidence="5 6">
    <name type="scientific">Kribbella speibonae</name>
    <dbReference type="NCBI Taxonomy" id="1572660"/>
    <lineage>
        <taxon>Bacteria</taxon>
        <taxon>Bacillati</taxon>
        <taxon>Actinomycetota</taxon>
        <taxon>Actinomycetes</taxon>
        <taxon>Propionibacteriales</taxon>
        <taxon>Kribbellaceae</taxon>
        <taxon>Kribbella</taxon>
    </lineage>
</organism>
<dbReference type="GO" id="GO:0008270">
    <property type="term" value="F:zinc ion binding"/>
    <property type="evidence" value="ECO:0007669"/>
    <property type="project" value="InterPro"/>
</dbReference>
<sequence length="713" mass="77228">MMFRRASVLLSGALVTMLSLGLGTGTAPASDHTAQFSPGAPGAGDPYFGTDGNGGYDVQHYFLDVKYVPATDRLTGVATINARATQNLSRFNLDLQGLTVRSVSVNGRAADWSRTADELTVKPRSGLPKAKNFTTVIRYDGVPQTLGDGSGFIHTDDGADVIGEPHVADTWYPVNDHPSDKAAYTFKVTVPAGLEAIANGILTGRRTSRGWTTWTWDAKEPMASYLATATIGQFDVRAYQRQGIRYWDAFDPDLFTEAVPRTGQQYALSLRVDTDEPSYKRLARTVSVPAAGADLSFWINRNTEPGWDHVFVEAHTVGQDNWTTLPDVNGHTSQDTGPVCPFWLDLHPFLTHYQTAQADGTCTPTGSSGSWWGASGSSNGYEQWKVDLSAYAGASVEVSITYASDDLVQLPGVVVDDVVVSTGEGTTSFEADADPFDGWSVPGPPAGSAPNPNDWIAGTAADAPPTTGEVVEASFARQSEIVGFLSSTFGRYPFAASGGIVDDVDGLGFALENQTRPIYAKDFFTDTINGQNVIVHELAHQWFGDSLAVQRWQHIWLNEGFATYAEWLWSDREGLGTAQEVFDFFYNLFPADDPFWTLAIGDPGPDALFDFAVYARGAMTLHQLRLAVGDADFFTILRTWAKNYRNSNVTTGQFIALAERISGQQLDGLFQTWLFSTTKPVLATSTAAAKQATTTPAAAGSLLERARSGQLRR</sequence>
<evidence type="ECO:0000313" key="5">
    <source>
        <dbReference type="EMBL" id="TCC38170.1"/>
    </source>
</evidence>
<dbReference type="GO" id="GO:0008237">
    <property type="term" value="F:metallopeptidase activity"/>
    <property type="evidence" value="ECO:0007669"/>
    <property type="project" value="InterPro"/>
</dbReference>
<evidence type="ECO:0000256" key="2">
    <source>
        <dbReference type="SAM" id="SignalP"/>
    </source>
</evidence>
<feature type="chain" id="PRO_5020522740" evidence="2">
    <location>
        <begin position="30"/>
        <end position="713"/>
    </location>
</feature>
<protein>
    <submittedName>
        <fullName evidence="5">Uncharacterized protein</fullName>
    </submittedName>
</protein>
<reference evidence="5 6" key="1">
    <citation type="submission" date="2019-02" db="EMBL/GenBank/DDBJ databases">
        <title>Kribbella capetownensis sp. nov. and Kribbella speibonae sp. nov., isolated from soil.</title>
        <authorList>
            <person name="Curtis S.M."/>
            <person name="Norton I."/>
            <person name="Everest G.J."/>
            <person name="Meyers P.R."/>
        </authorList>
    </citation>
    <scope>NUCLEOTIDE SEQUENCE [LARGE SCALE GENOMIC DNA]</scope>
    <source>
        <strain evidence="5 6">YM55</strain>
    </source>
</reference>
<proteinExistence type="predicted"/>
<dbReference type="InterPro" id="IPR050344">
    <property type="entry name" value="Peptidase_M1_aminopeptidases"/>
</dbReference>
<dbReference type="SUPFAM" id="SSF55486">
    <property type="entry name" value="Metalloproteases ('zincins'), catalytic domain"/>
    <property type="match status" value="1"/>
</dbReference>
<feature type="domain" description="Aminopeptidase N-like N-terminal" evidence="4">
    <location>
        <begin position="59"/>
        <end position="226"/>
    </location>
</feature>
<dbReference type="Pfam" id="PF01433">
    <property type="entry name" value="Peptidase_M1"/>
    <property type="match status" value="1"/>
</dbReference>
<feature type="region of interest" description="Disordered" evidence="1">
    <location>
        <begin position="431"/>
        <end position="450"/>
    </location>
</feature>
<gene>
    <name evidence="5" type="ORF">E0H92_17110</name>
</gene>
<feature type="domain" description="Peptidase M1 membrane alanine aminopeptidase" evidence="3">
    <location>
        <begin position="530"/>
        <end position="673"/>
    </location>
</feature>
<dbReference type="PANTHER" id="PTHR11533">
    <property type="entry name" value="PROTEASE M1 ZINC METALLOPROTEASE"/>
    <property type="match status" value="1"/>
</dbReference>
<accession>A0A4R0IYX8</accession>
<dbReference type="EMBL" id="SJKC01000002">
    <property type="protein sequence ID" value="TCC38170.1"/>
    <property type="molecule type" value="Genomic_DNA"/>
</dbReference>
<keyword evidence="2" id="KW-0732">Signal</keyword>